<dbReference type="GO" id="GO:0009279">
    <property type="term" value="C:cell outer membrane"/>
    <property type="evidence" value="ECO:0007669"/>
    <property type="project" value="UniProtKB-SubCell"/>
</dbReference>
<evidence type="ECO:0000256" key="2">
    <source>
        <dbReference type="ARBA" id="ARBA00023136"/>
    </source>
</evidence>
<dbReference type="CDD" id="cd01347">
    <property type="entry name" value="ligand_gated_channel"/>
    <property type="match status" value="1"/>
</dbReference>
<keyword evidence="8" id="KW-0675">Receptor</keyword>
<dbReference type="Gene3D" id="2.40.170.20">
    <property type="entry name" value="TonB-dependent receptor, beta-barrel domain"/>
    <property type="match status" value="1"/>
</dbReference>
<dbReference type="Pfam" id="PF00593">
    <property type="entry name" value="TonB_dep_Rec_b-barrel"/>
    <property type="match status" value="1"/>
</dbReference>
<keyword evidence="2 4" id="KW-0472">Membrane</keyword>
<feature type="chain" id="PRO_5021782792" evidence="5">
    <location>
        <begin position="36"/>
        <end position="956"/>
    </location>
</feature>
<dbReference type="PANTHER" id="PTHR40980:SF3">
    <property type="entry name" value="TONB-DEPENDENT RECEPTOR-LIKE BETA-BARREL DOMAIN-CONTAINING PROTEIN"/>
    <property type="match status" value="1"/>
</dbReference>
<dbReference type="PANTHER" id="PTHR40980">
    <property type="entry name" value="PLUG DOMAIN-CONTAINING PROTEIN"/>
    <property type="match status" value="1"/>
</dbReference>
<keyword evidence="3" id="KW-0998">Cell outer membrane</keyword>
<organism evidence="8 9">
    <name type="scientific">Exilibacterium tricleocarpae</name>
    <dbReference type="NCBI Taxonomy" id="2591008"/>
    <lineage>
        <taxon>Bacteria</taxon>
        <taxon>Pseudomonadati</taxon>
        <taxon>Pseudomonadota</taxon>
        <taxon>Gammaproteobacteria</taxon>
        <taxon>Cellvibrionales</taxon>
        <taxon>Cellvibrionaceae</taxon>
        <taxon>Exilibacterium</taxon>
    </lineage>
</organism>
<evidence type="ECO:0000313" key="8">
    <source>
        <dbReference type="EMBL" id="TQV69902.1"/>
    </source>
</evidence>
<sequence length="956" mass="105549">MLLDPKSTHLWKRDTLAAAVAGAVALAGLAGVAQAQDGVIEEVMVTGIRGSLTRAMDIKRDADGVVDSISAEDIGKFPDLNVAESLQRVTGVSIDRSGGEGQAVTVRGLGPQFNTVLVNGRQLATDSFGREFNFDVLAADLITGADVYKSTRAELQEGAIGATINISTAKPFDNPGLQLVGSFKGMYETLSEETSPSGSFLVSNTFADDTVGVLLAYSRQERDVQINRIETAGWRPGQTISNNAGDNDPDTTEVLFTNAYIPRNWDQIVDQQERTRDNASLVFQFAPSDDVTITLDGFISKFEVDSQVTDLASWFEPDRVGEATIDPATGTLLSFTQEVGLSVSSGDPATDFVSHTRFSRDVSNDGFGLNVEWHINDQLKANFDASTSTAENDRAGRDRFNVVGIINSYSFDGTGGTPTVRHDGFENGQLPDPSLSRLHYNEKGNRFSDEDEITEYKADFEYQFDHETFRQASFGIYRQEREKSSFQIFASQCQFCGYNTPAPNDILNFRPFRAENFFGGLIDTFYTYDGDAYVQFLEDEGFPIEPVLQNNRYTINEDITSVYADLVMDFEVRGMPLTVNVGGRYAQTDIDVAAVQAFISDVVPTTDLTLFANRFGQPVNISDGGDYSDFLPTLSAKLDVRDDMVVRFAAYSSMTRPTMSELSPATTFNEPRRQNLTAQGGNSNLNPFTSDNWDLSFEWYYNDASVFSVAYFEKEVDDFITSVSALETYAMTDRMGPDFRCALGFAFGDLDNDPDTPLQDLCDPANELDPDRPGVDLVAITDELNGAEEVYRVNRPQNSESADIDGWEIALTHVFDNGFGIAANATFVDSNVSLGADTTETFALEGLGDSQNLILFYEADNWQVRVAYNNRDDFLRFVDNTNRNSGGTTGEPVNTEEFGQWDISGSYDITDNLTLFFEGINVTEEELVQTGRFKNQIYNIEDNGSRYAIGIRGKFF</sequence>
<keyword evidence="5" id="KW-0732">Signal</keyword>
<dbReference type="Pfam" id="PF07715">
    <property type="entry name" value="Plug"/>
    <property type="match status" value="1"/>
</dbReference>
<protein>
    <submittedName>
        <fullName evidence="8">TonB-dependent receptor</fullName>
    </submittedName>
</protein>
<feature type="signal peptide" evidence="5">
    <location>
        <begin position="1"/>
        <end position="35"/>
    </location>
</feature>
<dbReference type="AlphaFoldDB" id="A0A545SY61"/>
<evidence type="ECO:0000313" key="9">
    <source>
        <dbReference type="Proteomes" id="UP000319732"/>
    </source>
</evidence>
<dbReference type="OrthoDB" id="8727862at2"/>
<keyword evidence="4" id="KW-0798">TonB box</keyword>
<feature type="domain" description="TonB-dependent receptor plug" evidence="7">
    <location>
        <begin position="59"/>
        <end position="162"/>
    </location>
</feature>
<dbReference type="Proteomes" id="UP000319732">
    <property type="component" value="Unassembled WGS sequence"/>
</dbReference>
<dbReference type="RefSeq" id="WP_142929180.1">
    <property type="nucleotide sequence ID" value="NZ_ML660104.1"/>
</dbReference>
<comment type="subcellular location">
    <subcellularLocation>
        <location evidence="1 4">Cell outer membrane</location>
    </subcellularLocation>
</comment>
<dbReference type="InterPro" id="IPR000531">
    <property type="entry name" value="Beta-barrel_TonB"/>
</dbReference>
<name>A0A545SY61_9GAMM</name>
<accession>A0A545SY61</accession>
<dbReference type="InterPro" id="IPR010104">
    <property type="entry name" value="TonB_rcpt_bac"/>
</dbReference>
<gene>
    <name evidence="8" type="ORF">FKG94_22375</name>
</gene>
<dbReference type="Gene3D" id="2.170.130.10">
    <property type="entry name" value="TonB-dependent receptor, plug domain"/>
    <property type="match status" value="1"/>
</dbReference>
<dbReference type="InterPro" id="IPR036942">
    <property type="entry name" value="Beta-barrel_TonB_sf"/>
</dbReference>
<dbReference type="EMBL" id="VHSG01000026">
    <property type="protein sequence ID" value="TQV69902.1"/>
    <property type="molecule type" value="Genomic_DNA"/>
</dbReference>
<reference evidence="8 9" key="1">
    <citation type="submission" date="2019-06" db="EMBL/GenBank/DDBJ databases">
        <title>Whole genome sequence for Cellvibrionaceae sp. R142.</title>
        <authorList>
            <person name="Wang G."/>
        </authorList>
    </citation>
    <scope>NUCLEOTIDE SEQUENCE [LARGE SCALE GENOMIC DNA]</scope>
    <source>
        <strain evidence="8 9">R142</strain>
    </source>
</reference>
<comment type="similarity">
    <text evidence="4">Belongs to the TonB-dependent receptor family.</text>
</comment>
<evidence type="ECO:0000256" key="3">
    <source>
        <dbReference type="ARBA" id="ARBA00023237"/>
    </source>
</evidence>
<evidence type="ECO:0000256" key="1">
    <source>
        <dbReference type="ARBA" id="ARBA00004442"/>
    </source>
</evidence>
<evidence type="ECO:0000256" key="4">
    <source>
        <dbReference type="RuleBase" id="RU003357"/>
    </source>
</evidence>
<keyword evidence="9" id="KW-1185">Reference proteome</keyword>
<evidence type="ECO:0000259" key="6">
    <source>
        <dbReference type="Pfam" id="PF00593"/>
    </source>
</evidence>
<evidence type="ECO:0000259" key="7">
    <source>
        <dbReference type="Pfam" id="PF07715"/>
    </source>
</evidence>
<dbReference type="InterPro" id="IPR037066">
    <property type="entry name" value="Plug_dom_sf"/>
</dbReference>
<feature type="domain" description="TonB-dependent receptor-like beta-barrel" evidence="6">
    <location>
        <begin position="410"/>
        <end position="922"/>
    </location>
</feature>
<dbReference type="NCBIfam" id="TIGR01782">
    <property type="entry name" value="TonB-Xanth-Caul"/>
    <property type="match status" value="1"/>
</dbReference>
<dbReference type="InterPro" id="IPR012910">
    <property type="entry name" value="Plug_dom"/>
</dbReference>
<evidence type="ECO:0000256" key="5">
    <source>
        <dbReference type="SAM" id="SignalP"/>
    </source>
</evidence>
<dbReference type="SUPFAM" id="SSF56935">
    <property type="entry name" value="Porins"/>
    <property type="match status" value="1"/>
</dbReference>
<proteinExistence type="inferred from homology"/>
<comment type="caution">
    <text evidence="8">The sequence shown here is derived from an EMBL/GenBank/DDBJ whole genome shotgun (WGS) entry which is preliminary data.</text>
</comment>